<organism evidence="1 2">
    <name type="scientific">Acinetobacter bereziniae</name>
    <name type="common">Acinetobacter genomosp. 10</name>
    <dbReference type="NCBI Taxonomy" id="106648"/>
    <lineage>
        <taxon>Bacteria</taxon>
        <taxon>Pseudomonadati</taxon>
        <taxon>Pseudomonadota</taxon>
        <taxon>Gammaproteobacteria</taxon>
        <taxon>Moraxellales</taxon>
        <taxon>Moraxellaceae</taxon>
        <taxon>Acinetobacter</taxon>
    </lineage>
</organism>
<dbReference type="RefSeq" id="WP_004829530.1">
    <property type="nucleotide sequence ID" value="NZ_BKEF01000015.1"/>
</dbReference>
<dbReference type="AlphaFoldDB" id="A0A0A8TQN7"/>
<proteinExistence type="predicted"/>
<dbReference type="KEGG" id="aber:BSR55_16035"/>
<protein>
    <submittedName>
        <fullName evidence="1">Uncharacterized protein</fullName>
    </submittedName>
</protein>
<dbReference type="Proteomes" id="UP000644140">
    <property type="component" value="Chromosome"/>
</dbReference>
<dbReference type="GeneID" id="69463591"/>
<dbReference type="EMBL" id="CP092085">
    <property type="protein sequence ID" value="UUN98960.1"/>
    <property type="molecule type" value="Genomic_DNA"/>
</dbReference>
<evidence type="ECO:0000313" key="1">
    <source>
        <dbReference type="EMBL" id="UUN98960.1"/>
    </source>
</evidence>
<name>A0A0A8TQN7_ACIBZ</name>
<evidence type="ECO:0000313" key="2">
    <source>
        <dbReference type="Proteomes" id="UP000644140"/>
    </source>
</evidence>
<accession>A0A0A8TQN7</accession>
<reference evidence="1" key="1">
    <citation type="submission" date="2022-02" db="EMBL/GenBank/DDBJ databases">
        <title>Characterization of Tn125 harboring carbapenem-resistant Acinetobacter bereziniae clinical isolates.</title>
        <authorList>
            <person name="Wong N.-K."/>
            <person name="Pan Q."/>
        </authorList>
    </citation>
    <scope>NUCLEOTIDE SEQUENCE</scope>
    <source>
        <strain evidence="1">GD03393</strain>
    </source>
</reference>
<gene>
    <name evidence="1" type="ORF">I9054_005780</name>
</gene>
<sequence length="62" mass="7034">MEIIELLQPVTLTKENLRPITIEAGTLLKVLMVNPSSYLVGDESGTSFLINFDEENLQWKKI</sequence>